<dbReference type="InterPro" id="IPR039421">
    <property type="entry name" value="Type_1_exporter"/>
</dbReference>
<name>A0ABP8A0E5_9MICO</name>
<keyword evidence="2 7" id="KW-0812">Transmembrane</keyword>
<evidence type="ECO:0000256" key="3">
    <source>
        <dbReference type="ARBA" id="ARBA00022741"/>
    </source>
</evidence>
<dbReference type="InterPro" id="IPR017871">
    <property type="entry name" value="ABC_transporter-like_CS"/>
</dbReference>
<dbReference type="Gene3D" id="3.40.50.300">
    <property type="entry name" value="P-loop containing nucleotide triphosphate hydrolases"/>
    <property type="match status" value="1"/>
</dbReference>
<feature type="domain" description="ABC transporter" evidence="8">
    <location>
        <begin position="353"/>
        <end position="576"/>
    </location>
</feature>
<accession>A0ABP8A0E5</accession>
<evidence type="ECO:0000256" key="5">
    <source>
        <dbReference type="ARBA" id="ARBA00022989"/>
    </source>
</evidence>
<dbReference type="SMART" id="SM00382">
    <property type="entry name" value="AAA"/>
    <property type="match status" value="1"/>
</dbReference>
<dbReference type="PANTHER" id="PTHR24221">
    <property type="entry name" value="ATP-BINDING CASSETTE SUB-FAMILY B"/>
    <property type="match status" value="1"/>
</dbReference>
<dbReference type="InterPro" id="IPR036640">
    <property type="entry name" value="ABC1_TM_sf"/>
</dbReference>
<dbReference type="Proteomes" id="UP001501079">
    <property type="component" value="Unassembled WGS sequence"/>
</dbReference>
<reference evidence="11" key="1">
    <citation type="journal article" date="2019" name="Int. J. Syst. Evol. Microbiol.">
        <title>The Global Catalogue of Microorganisms (GCM) 10K type strain sequencing project: providing services to taxonomists for standard genome sequencing and annotation.</title>
        <authorList>
            <consortium name="The Broad Institute Genomics Platform"/>
            <consortium name="The Broad Institute Genome Sequencing Center for Infectious Disease"/>
            <person name="Wu L."/>
            <person name="Ma J."/>
        </authorList>
    </citation>
    <scope>NUCLEOTIDE SEQUENCE [LARGE SCALE GENOMIC DNA]</scope>
    <source>
        <strain evidence="11">JCM 17591</strain>
    </source>
</reference>
<dbReference type="CDD" id="cd03228">
    <property type="entry name" value="ABCC_MRP_Like"/>
    <property type="match status" value="1"/>
</dbReference>
<dbReference type="InterPro" id="IPR011527">
    <property type="entry name" value="ABC1_TM_dom"/>
</dbReference>
<dbReference type="Pfam" id="PF00005">
    <property type="entry name" value="ABC_tran"/>
    <property type="match status" value="1"/>
</dbReference>
<dbReference type="SUPFAM" id="SSF52540">
    <property type="entry name" value="P-loop containing nucleoside triphosphate hydrolases"/>
    <property type="match status" value="1"/>
</dbReference>
<dbReference type="SUPFAM" id="SSF90123">
    <property type="entry name" value="ABC transporter transmembrane region"/>
    <property type="match status" value="1"/>
</dbReference>
<dbReference type="PANTHER" id="PTHR24221:SF654">
    <property type="entry name" value="ATP-BINDING CASSETTE SUB-FAMILY B MEMBER 6"/>
    <property type="match status" value="1"/>
</dbReference>
<evidence type="ECO:0000259" key="8">
    <source>
        <dbReference type="PROSITE" id="PS50893"/>
    </source>
</evidence>
<evidence type="ECO:0000256" key="2">
    <source>
        <dbReference type="ARBA" id="ARBA00022692"/>
    </source>
</evidence>
<dbReference type="PROSITE" id="PS50929">
    <property type="entry name" value="ABC_TM1F"/>
    <property type="match status" value="1"/>
</dbReference>
<dbReference type="EMBL" id="BAABBW010000003">
    <property type="protein sequence ID" value="GAA4174887.1"/>
    <property type="molecule type" value="Genomic_DNA"/>
</dbReference>
<evidence type="ECO:0000313" key="11">
    <source>
        <dbReference type="Proteomes" id="UP001501079"/>
    </source>
</evidence>
<dbReference type="Gene3D" id="1.20.1560.10">
    <property type="entry name" value="ABC transporter type 1, transmembrane domain"/>
    <property type="match status" value="1"/>
</dbReference>
<evidence type="ECO:0000259" key="9">
    <source>
        <dbReference type="PROSITE" id="PS50929"/>
    </source>
</evidence>
<keyword evidence="5 7" id="KW-1133">Transmembrane helix</keyword>
<dbReference type="PROSITE" id="PS00211">
    <property type="entry name" value="ABC_TRANSPORTER_1"/>
    <property type="match status" value="1"/>
</dbReference>
<sequence length="576" mass="61848">MIERIRKLIGGSASNVLLRDIPRSRIAIVLVLSGLGGLFEAGLLVLIVQVATQATGGSAARSSTSGGVLSALLGNLTVVQGVIIGTICALLSIAFQLTSSQLMMRAASYKLNLERERLVRAFYSSSVVAQTKMSAGHVQDLAANGANRMAEGVFLTGQSAAAWTNLLVLLVAAFIASPWTALALVLVAVVIAVAFAPVTAAVTRTSRTWALQVRGYSSFLAIYTRMFIEIRVFGVARRVEDIALDGAREATESWRRGRALQQGTPIVFRNSALLLGFLCIGVVAIVAPAATGGIAITALLLVRGLVYLQQVQNTRQSMKAMSVYAELVDETIAELGPDTAVWGERPLGRLETLRLRDVGFDYADGTAVFSGVDFEARRGQFVAIVGPSGGGKTTLLKLIMRTLDPSAGALLVNDVPIEEYRQADWYSHVAYLSQEVRLVPGTIADNIRFYRDASDEQVERAALAAALELDGRAFPQGLDTVVEQEGLNLSGGQRQRIGLARCLLLNPQMLVLDEPTSALDGSTEKSIMDTIASLRENLLIVMVTHRPSTLALTDVRYHMEDGVLERLEPVSPIRGM</sequence>
<evidence type="ECO:0000256" key="6">
    <source>
        <dbReference type="ARBA" id="ARBA00023136"/>
    </source>
</evidence>
<comment type="caution">
    <text evidence="10">The sequence shown here is derived from an EMBL/GenBank/DDBJ whole genome shotgun (WGS) entry which is preliminary data.</text>
</comment>
<dbReference type="PROSITE" id="PS50893">
    <property type="entry name" value="ABC_TRANSPORTER_2"/>
    <property type="match status" value="1"/>
</dbReference>
<dbReference type="InterPro" id="IPR003439">
    <property type="entry name" value="ABC_transporter-like_ATP-bd"/>
</dbReference>
<dbReference type="InterPro" id="IPR027417">
    <property type="entry name" value="P-loop_NTPase"/>
</dbReference>
<feature type="transmembrane region" description="Helical" evidence="7">
    <location>
        <begin position="266"/>
        <end position="287"/>
    </location>
</feature>
<feature type="domain" description="ABC transmembrane type-1" evidence="9">
    <location>
        <begin position="27"/>
        <end position="305"/>
    </location>
</feature>
<gene>
    <name evidence="10" type="ORF">GCM10022287_19440</name>
</gene>
<evidence type="ECO:0000256" key="4">
    <source>
        <dbReference type="ARBA" id="ARBA00022840"/>
    </source>
</evidence>
<keyword evidence="11" id="KW-1185">Reference proteome</keyword>
<keyword evidence="3" id="KW-0547">Nucleotide-binding</keyword>
<comment type="subcellular location">
    <subcellularLocation>
        <location evidence="1">Cell membrane</location>
        <topology evidence="1">Multi-pass membrane protein</topology>
    </subcellularLocation>
</comment>
<keyword evidence="4" id="KW-0067">ATP-binding</keyword>
<proteinExistence type="predicted"/>
<evidence type="ECO:0000256" key="7">
    <source>
        <dbReference type="SAM" id="Phobius"/>
    </source>
</evidence>
<evidence type="ECO:0000313" key="10">
    <source>
        <dbReference type="EMBL" id="GAA4174887.1"/>
    </source>
</evidence>
<feature type="transmembrane region" description="Helical" evidence="7">
    <location>
        <begin position="71"/>
        <end position="95"/>
    </location>
</feature>
<feature type="transmembrane region" description="Helical" evidence="7">
    <location>
        <begin position="153"/>
        <end position="175"/>
    </location>
</feature>
<feature type="transmembrane region" description="Helical" evidence="7">
    <location>
        <begin position="181"/>
        <end position="202"/>
    </location>
</feature>
<evidence type="ECO:0008006" key="12">
    <source>
        <dbReference type="Google" id="ProtNLM"/>
    </source>
</evidence>
<keyword evidence="6 7" id="KW-0472">Membrane</keyword>
<protein>
    <recommendedName>
        <fullName evidence="12">ABC transporter ATP-binding protein</fullName>
    </recommendedName>
</protein>
<dbReference type="RefSeq" id="WP_344753828.1">
    <property type="nucleotide sequence ID" value="NZ_BAABBW010000003.1"/>
</dbReference>
<feature type="transmembrane region" description="Helical" evidence="7">
    <location>
        <begin position="26"/>
        <end position="51"/>
    </location>
</feature>
<organism evidence="10 11">
    <name type="scientific">Gryllotalpicola koreensis</name>
    <dbReference type="NCBI Taxonomy" id="993086"/>
    <lineage>
        <taxon>Bacteria</taxon>
        <taxon>Bacillati</taxon>
        <taxon>Actinomycetota</taxon>
        <taxon>Actinomycetes</taxon>
        <taxon>Micrococcales</taxon>
        <taxon>Microbacteriaceae</taxon>
        <taxon>Gryllotalpicola</taxon>
    </lineage>
</organism>
<dbReference type="InterPro" id="IPR003593">
    <property type="entry name" value="AAA+_ATPase"/>
</dbReference>
<evidence type="ECO:0000256" key="1">
    <source>
        <dbReference type="ARBA" id="ARBA00004651"/>
    </source>
</evidence>